<evidence type="ECO:0000259" key="8">
    <source>
        <dbReference type="PROSITE" id="PS51144"/>
    </source>
</evidence>
<evidence type="ECO:0000313" key="10">
    <source>
        <dbReference type="Proteomes" id="UP000594638"/>
    </source>
</evidence>
<comment type="catalytic activity">
    <reaction evidence="6">
        <text>hydrogencarbonate + H(+) = CO2 + H2O</text>
        <dbReference type="Rhea" id="RHEA:10748"/>
        <dbReference type="ChEBI" id="CHEBI:15377"/>
        <dbReference type="ChEBI" id="CHEBI:15378"/>
        <dbReference type="ChEBI" id="CHEBI:16526"/>
        <dbReference type="ChEBI" id="CHEBI:17544"/>
        <dbReference type="EC" id="4.2.1.1"/>
    </reaction>
</comment>
<reference evidence="9 10" key="1">
    <citation type="submission" date="2019-12" db="EMBL/GenBank/DDBJ databases">
        <authorList>
            <person name="Alioto T."/>
            <person name="Alioto T."/>
            <person name="Gomez Garrido J."/>
        </authorList>
    </citation>
    <scope>NUCLEOTIDE SEQUENCE [LARGE SCALE GENOMIC DNA]</scope>
</reference>
<dbReference type="GO" id="GO:0006730">
    <property type="term" value="P:one-carbon metabolic process"/>
    <property type="evidence" value="ECO:0007669"/>
    <property type="project" value="TreeGrafter"/>
</dbReference>
<keyword evidence="5 6" id="KW-0456">Lyase</keyword>
<sequence length="274" mass="31403">MKKATYTLASILALVFLFGANSVNAQEVEDEREFDYAKGSDKGPRKWGELKKEWAACKDGKLQSPIDMSNERVRVITKPEKRNYKPFNATLRNRGHDISLRWHGDAGSILINGTEYPLQQAHWHSPSEHTINGRRYDMELHLVHQTSDLNVRSRTAVTGVFYKIGKPDKFLSKLMTNISSMIDQKDEERNMGIINPKDIKMNSQRYYRYMGSLTVPPCTEGVIWTLNTKVKTVSKDQVKLLREAVHDYAEENARPLQPHNSRDVYLYGPGDTSD</sequence>
<dbReference type="PANTHER" id="PTHR18952:SF201">
    <property type="entry name" value="CARBONIC ANHYDRASE"/>
    <property type="match status" value="1"/>
</dbReference>
<dbReference type="OrthoDB" id="429145at2759"/>
<feature type="chain" id="PRO_5035964658" description="Carbonic anhydrase" evidence="6">
    <location>
        <begin position="26"/>
        <end position="274"/>
    </location>
</feature>
<evidence type="ECO:0000256" key="2">
    <source>
        <dbReference type="ARBA" id="ARBA00012925"/>
    </source>
</evidence>
<dbReference type="Proteomes" id="UP000594638">
    <property type="component" value="Unassembled WGS sequence"/>
</dbReference>
<keyword evidence="6" id="KW-0732">Signal</keyword>
<dbReference type="Gramene" id="OE9A067253T1">
    <property type="protein sequence ID" value="OE9A067253C1"/>
    <property type="gene ID" value="OE9A067253"/>
</dbReference>
<dbReference type="EMBL" id="CACTIH010005847">
    <property type="protein sequence ID" value="CAA3002530.1"/>
    <property type="molecule type" value="Genomic_DNA"/>
</dbReference>
<evidence type="ECO:0000256" key="1">
    <source>
        <dbReference type="ARBA" id="ARBA00001947"/>
    </source>
</evidence>
<comment type="caution">
    <text evidence="9">The sequence shown here is derived from an EMBL/GenBank/DDBJ whole genome shotgun (WGS) entry which is preliminary data.</text>
</comment>
<dbReference type="GO" id="GO:0004089">
    <property type="term" value="F:carbonate dehydratase activity"/>
    <property type="evidence" value="ECO:0007669"/>
    <property type="project" value="UniProtKB-UniRule"/>
</dbReference>
<evidence type="ECO:0000256" key="6">
    <source>
        <dbReference type="RuleBase" id="RU367011"/>
    </source>
</evidence>
<dbReference type="SMART" id="SM01057">
    <property type="entry name" value="Carb_anhydrase"/>
    <property type="match status" value="1"/>
</dbReference>
<feature type="domain" description="Alpha-carbonic anhydrase" evidence="8">
    <location>
        <begin position="32"/>
        <end position="268"/>
    </location>
</feature>
<dbReference type="InterPro" id="IPR018338">
    <property type="entry name" value="Carbonic_anhydrase_a-class_CS"/>
</dbReference>
<keyword evidence="4 6" id="KW-0862">Zinc</keyword>
<keyword evidence="10" id="KW-1185">Reference proteome</keyword>
<dbReference type="GO" id="GO:0008270">
    <property type="term" value="F:zinc ion binding"/>
    <property type="evidence" value="ECO:0007669"/>
    <property type="project" value="UniProtKB-UniRule"/>
</dbReference>
<evidence type="ECO:0000256" key="5">
    <source>
        <dbReference type="ARBA" id="ARBA00023239"/>
    </source>
</evidence>
<dbReference type="EC" id="4.2.1.1" evidence="2 6"/>
<dbReference type="PROSITE" id="PS51144">
    <property type="entry name" value="ALPHA_CA_2"/>
    <property type="match status" value="1"/>
</dbReference>
<dbReference type="PANTHER" id="PTHR18952">
    <property type="entry name" value="CARBONIC ANHYDRASE"/>
    <property type="match status" value="1"/>
</dbReference>
<dbReference type="Pfam" id="PF00194">
    <property type="entry name" value="Carb_anhydrase"/>
    <property type="match status" value="1"/>
</dbReference>
<dbReference type="PROSITE" id="PS00162">
    <property type="entry name" value="ALPHA_CA_1"/>
    <property type="match status" value="1"/>
</dbReference>
<feature type="region of interest" description="Disordered" evidence="7">
    <location>
        <begin position="251"/>
        <end position="274"/>
    </location>
</feature>
<dbReference type="AlphaFoldDB" id="A0A8S0TF64"/>
<dbReference type="InterPro" id="IPR001148">
    <property type="entry name" value="CA_dom"/>
</dbReference>
<proteinExistence type="inferred from homology"/>
<dbReference type="InterPro" id="IPR023561">
    <property type="entry name" value="Carbonic_anhydrase_a-class"/>
</dbReference>
<gene>
    <name evidence="9" type="ORF">OLEA9_A067253</name>
</gene>
<protein>
    <recommendedName>
        <fullName evidence="2 6">Carbonic anhydrase</fullName>
        <ecNumber evidence="2 6">4.2.1.1</ecNumber>
    </recommendedName>
</protein>
<evidence type="ECO:0000256" key="7">
    <source>
        <dbReference type="SAM" id="MobiDB-lite"/>
    </source>
</evidence>
<comment type="cofactor">
    <cofactor evidence="1 6">
        <name>Zn(2+)</name>
        <dbReference type="ChEBI" id="CHEBI:29105"/>
    </cofactor>
</comment>
<accession>A0A8S0TF64</accession>
<evidence type="ECO:0000256" key="4">
    <source>
        <dbReference type="ARBA" id="ARBA00022833"/>
    </source>
</evidence>
<dbReference type="Gene3D" id="3.10.200.10">
    <property type="entry name" value="Alpha carbonic anhydrase"/>
    <property type="match status" value="1"/>
</dbReference>
<dbReference type="InterPro" id="IPR041891">
    <property type="entry name" value="Alpha_CA_prokaryot-like"/>
</dbReference>
<evidence type="ECO:0000313" key="9">
    <source>
        <dbReference type="EMBL" id="CAA3002530.1"/>
    </source>
</evidence>
<organism evidence="9 10">
    <name type="scientific">Olea europaea subsp. europaea</name>
    <dbReference type="NCBI Taxonomy" id="158383"/>
    <lineage>
        <taxon>Eukaryota</taxon>
        <taxon>Viridiplantae</taxon>
        <taxon>Streptophyta</taxon>
        <taxon>Embryophyta</taxon>
        <taxon>Tracheophyta</taxon>
        <taxon>Spermatophyta</taxon>
        <taxon>Magnoliopsida</taxon>
        <taxon>eudicotyledons</taxon>
        <taxon>Gunneridae</taxon>
        <taxon>Pentapetalae</taxon>
        <taxon>asterids</taxon>
        <taxon>lamiids</taxon>
        <taxon>Lamiales</taxon>
        <taxon>Oleaceae</taxon>
        <taxon>Oleeae</taxon>
        <taxon>Olea</taxon>
    </lineage>
</organism>
<dbReference type="CDD" id="cd03124">
    <property type="entry name" value="alpha_CA_prokaryotic_like"/>
    <property type="match status" value="1"/>
</dbReference>
<name>A0A8S0TF64_OLEEU</name>
<comment type="function">
    <text evidence="6">Reversible hydration of carbon dioxide.</text>
</comment>
<evidence type="ECO:0000256" key="3">
    <source>
        <dbReference type="ARBA" id="ARBA00022723"/>
    </source>
</evidence>
<keyword evidence="3 6" id="KW-0479">Metal-binding</keyword>
<comment type="similarity">
    <text evidence="6">Belongs to the alpha-carbonic anhydrase family.</text>
</comment>
<feature type="signal peptide" evidence="6">
    <location>
        <begin position="1"/>
        <end position="25"/>
    </location>
</feature>
<dbReference type="SUPFAM" id="SSF51069">
    <property type="entry name" value="Carbonic anhydrase"/>
    <property type="match status" value="1"/>
</dbReference>
<dbReference type="InterPro" id="IPR036398">
    <property type="entry name" value="CA_dom_sf"/>
</dbReference>